<accession>A0A1M6JEN8</accession>
<dbReference type="AlphaFoldDB" id="A0A1M6JEN8"/>
<dbReference type="EMBL" id="LT670844">
    <property type="protein sequence ID" value="SHJ45206.1"/>
    <property type="molecule type" value="Genomic_DNA"/>
</dbReference>
<dbReference type="RefSeq" id="WP_079536790.1">
    <property type="nucleotide sequence ID" value="NZ_LT670844.1"/>
</dbReference>
<evidence type="ECO:0000313" key="1">
    <source>
        <dbReference type="EMBL" id="SHJ45206.1"/>
    </source>
</evidence>
<name>A0A1M6JEN8_9BRAD</name>
<sequence>MTPSELLDLAWSYPLFEALYGRRSRRFGLGFEMPEGPFRCKSAHTPVPLSEIEEALLVGAGAGFSGLALWDLPTPAPYRRRSGRTFPTTRPGGHTALFFTNDEGLYVLDANVAASKLREIETPDERTKLLEAYRAQRRELRRGRLDIPRRIPPMSGHDLWDSNQPGSTLFLPVCDVSASLISLIAQFVDPALRRYAPAGGGMNIVDDRHGYRPAGTERWLKEGFLDAERMLPLSIVERQACYYVFSEPAAICQNMFLATEALGLGGWKHCGFLSLEILKRVGFRIVAANGGATFGNPVGLDGVFEASCPPYHPSMDAAIDAVLAPPLRGRKETGPVPHRMSEAEHRAGTIRISAEGLACTKAICNYIHDTYGRFPGGTDAMHLMWVMQAHHIDTDYYDRFFGPGAYGPAHAAHMATWHP</sequence>
<evidence type="ECO:0000313" key="2">
    <source>
        <dbReference type="Proteomes" id="UP000189935"/>
    </source>
</evidence>
<protein>
    <submittedName>
        <fullName evidence="1">Uncharacterized protein</fullName>
    </submittedName>
</protein>
<proteinExistence type="predicted"/>
<dbReference type="Proteomes" id="UP000189935">
    <property type="component" value="Chromosome I"/>
</dbReference>
<gene>
    <name evidence="1" type="ORF">SAMN05444159_0658</name>
</gene>
<organism evidence="1 2">
    <name type="scientific">Bradyrhizobium lablabi</name>
    <dbReference type="NCBI Taxonomy" id="722472"/>
    <lineage>
        <taxon>Bacteria</taxon>
        <taxon>Pseudomonadati</taxon>
        <taxon>Pseudomonadota</taxon>
        <taxon>Alphaproteobacteria</taxon>
        <taxon>Hyphomicrobiales</taxon>
        <taxon>Nitrobacteraceae</taxon>
        <taxon>Bradyrhizobium</taxon>
    </lineage>
</organism>
<dbReference type="OrthoDB" id="5464610at2"/>
<reference evidence="1 2" key="1">
    <citation type="submission" date="2016-11" db="EMBL/GenBank/DDBJ databases">
        <authorList>
            <person name="Jaros S."/>
            <person name="Januszkiewicz K."/>
            <person name="Wedrychowicz H."/>
        </authorList>
    </citation>
    <scope>NUCLEOTIDE SEQUENCE [LARGE SCALE GENOMIC DNA]</scope>
    <source>
        <strain evidence="1 2">GAS499</strain>
    </source>
</reference>